<evidence type="ECO:0000313" key="1">
    <source>
        <dbReference type="EMBL" id="POG73750.1"/>
    </source>
</evidence>
<comment type="caution">
    <text evidence="1">The sequence shown here is derived from an EMBL/GenBank/DDBJ whole genome shotgun (WGS) entry which is preliminary data.</text>
</comment>
<reference evidence="1 2" key="2">
    <citation type="journal article" date="2018" name="New Phytol.">
        <title>High intraspecific genome diversity in the model arbuscular mycorrhizal symbiont Rhizophagus irregularis.</title>
        <authorList>
            <person name="Chen E.C.H."/>
            <person name="Morin E."/>
            <person name="Beaudet D."/>
            <person name="Noel J."/>
            <person name="Yildirir G."/>
            <person name="Ndikumana S."/>
            <person name="Charron P."/>
            <person name="St-Onge C."/>
            <person name="Giorgi J."/>
            <person name="Kruger M."/>
            <person name="Marton T."/>
            <person name="Ropars J."/>
            <person name="Grigoriev I.V."/>
            <person name="Hainaut M."/>
            <person name="Henrissat B."/>
            <person name="Roux C."/>
            <person name="Martin F."/>
            <person name="Corradi N."/>
        </authorList>
    </citation>
    <scope>NUCLEOTIDE SEQUENCE [LARGE SCALE GENOMIC DNA]</scope>
    <source>
        <strain evidence="1 2">DAOM 197198</strain>
    </source>
</reference>
<dbReference type="EMBL" id="AUPC02000079">
    <property type="protein sequence ID" value="POG73750.1"/>
    <property type="molecule type" value="Genomic_DNA"/>
</dbReference>
<dbReference type="Proteomes" id="UP000018888">
    <property type="component" value="Unassembled WGS sequence"/>
</dbReference>
<name>A0A2P4Q7Z1_RHIID</name>
<keyword evidence="2" id="KW-1185">Reference proteome</keyword>
<gene>
    <name evidence="1" type="ORF">GLOIN_2v1582360</name>
</gene>
<dbReference type="AlphaFoldDB" id="A0A2P4Q7Z1"/>
<proteinExistence type="predicted"/>
<reference evidence="1 2" key="1">
    <citation type="journal article" date="2013" name="Proc. Natl. Acad. Sci. U.S.A.">
        <title>Genome of an arbuscular mycorrhizal fungus provides insight into the oldest plant symbiosis.</title>
        <authorList>
            <person name="Tisserant E."/>
            <person name="Malbreil M."/>
            <person name="Kuo A."/>
            <person name="Kohler A."/>
            <person name="Symeonidi A."/>
            <person name="Balestrini R."/>
            <person name="Charron P."/>
            <person name="Duensing N."/>
            <person name="Frei Dit Frey N."/>
            <person name="Gianinazzi-Pearson V."/>
            <person name="Gilbert L.B."/>
            <person name="Handa Y."/>
            <person name="Herr J.R."/>
            <person name="Hijri M."/>
            <person name="Koul R."/>
            <person name="Kawaguchi M."/>
            <person name="Krajinski F."/>
            <person name="Lammers P.J."/>
            <person name="Masclaux F.G."/>
            <person name="Murat C."/>
            <person name="Morin E."/>
            <person name="Ndikumana S."/>
            <person name="Pagni M."/>
            <person name="Petitpierre D."/>
            <person name="Requena N."/>
            <person name="Rosikiewicz P."/>
            <person name="Riley R."/>
            <person name="Saito K."/>
            <person name="San Clemente H."/>
            <person name="Shapiro H."/>
            <person name="van Tuinen D."/>
            <person name="Becard G."/>
            <person name="Bonfante P."/>
            <person name="Paszkowski U."/>
            <person name="Shachar-Hill Y.Y."/>
            <person name="Tuskan G.A."/>
            <person name="Young P.W."/>
            <person name="Sanders I.R."/>
            <person name="Henrissat B."/>
            <person name="Rensing S.A."/>
            <person name="Grigoriev I.V."/>
            <person name="Corradi N."/>
            <person name="Roux C."/>
            <person name="Martin F."/>
        </authorList>
    </citation>
    <scope>NUCLEOTIDE SEQUENCE [LARGE SCALE GENOMIC DNA]</scope>
    <source>
        <strain evidence="1 2">DAOM 197198</strain>
    </source>
</reference>
<organism evidence="1 2">
    <name type="scientific">Rhizophagus irregularis (strain DAOM 181602 / DAOM 197198 / MUCL 43194)</name>
    <name type="common">Arbuscular mycorrhizal fungus</name>
    <name type="synonym">Glomus intraradices</name>
    <dbReference type="NCBI Taxonomy" id="747089"/>
    <lineage>
        <taxon>Eukaryota</taxon>
        <taxon>Fungi</taxon>
        <taxon>Fungi incertae sedis</taxon>
        <taxon>Mucoromycota</taxon>
        <taxon>Glomeromycotina</taxon>
        <taxon>Glomeromycetes</taxon>
        <taxon>Glomerales</taxon>
        <taxon>Glomeraceae</taxon>
        <taxon>Rhizophagus</taxon>
    </lineage>
</organism>
<accession>A0A2P4Q7Z1</accession>
<evidence type="ECO:0000313" key="2">
    <source>
        <dbReference type="Proteomes" id="UP000018888"/>
    </source>
</evidence>
<sequence length="72" mass="8664">MVILIILGTWQPLTKYLKMRTALVLIYLFYKNLMRTQICLQTLVLHFLQLVYYLQVIQVRCPIGHMKRIQLL</sequence>
<protein>
    <submittedName>
        <fullName evidence="1">Uncharacterized protein</fullName>
    </submittedName>
</protein>